<dbReference type="AlphaFoldDB" id="A0ABD0LTA6"/>
<keyword evidence="3" id="KW-1185">Reference proteome</keyword>
<accession>A0ABD0LTA6</accession>
<sequence length="105" mass="11807">MCQEEKPPLISRSRFSANGQRSSREELVPVREASKKRTPTRLGRLLGDTDSFGTDKTRTADNQQCLEDGGEQLTGTRVVRYPRQWVEGTTGRPVDGTRCELVLLE</sequence>
<name>A0ABD0LTA6_9CAEN</name>
<organism evidence="2 3">
    <name type="scientific">Batillaria attramentaria</name>
    <dbReference type="NCBI Taxonomy" id="370345"/>
    <lineage>
        <taxon>Eukaryota</taxon>
        <taxon>Metazoa</taxon>
        <taxon>Spiralia</taxon>
        <taxon>Lophotrochozoa</taxon>
        <taxon>Mollusca</taxon>
        <taxon>Gastropoda</taxon>
        <taxon>Caenogastropoda</taxon>
        <taxon>Sorbeoconcha</taxon>
        <taxon>Cerithioidea</taxon>
        <taxon>Batillariidae</taxon>
        <taxon>Batillaria</taxon>
    </lineage>
</organism>
<protein>
    <submittedName>
        <fullName evidence="2">Uncharacterized protein</fullName>
    </submittedName>
</protein>
<gene>
    <name evidence="2" type="ORF">BaRGS_00006049</name>
</gene>
<dbReference type="Proteomes" id="UP001519460">
    <property type="component" value="Unassembled WGS sequence"/>
</dbReference>
<evidence type="ECO:0000313" key="2">
    <source>
        <dbReference type="EMBL" id="KAK7502799.1"/>
    </source>
</evidence>
<dbReference type="EMBL" id="JACVVK020000024">
    <property type="protein sequence ID" value="KAK7502799.1"/>
    <property type="molecule type" value="Genomic_DNA"/>
</dbReference>
<evidence type="ECO:0000313" key="3">
    <source>
        <dbReference type="Proteomes" id="UP001519460"/>
    </source>
</evidence>
<proteinExistence type="predicted"/>
<evidence type="ECO:0000256" key="1">
    <source>
        <dbReference type="SAM" id="MobiDB-lite"/>
    </source>
</evidence>
<feature type="compositionally biased region" description="Basic and acidic residues" evidence="1">
    <location>
        <begin position="22"/>
        <end position="35"/>
    </location>
</feature>
<reference evidence="2 3" key="1">
    <citation type="journal article" date="2023" name="Sci. Data">
        <title>Genome assembly of the Korean intertidal mud-creeper Batillaria attramentaria.</title>
        <authorList>
            <person name="Patra A.K."/>
            <person name="Ho P.T."/>
            <person name="Jun S."/>
            <person name="Lee S.J."/>
            <person name="Kim Y."/>
            <person name="Won Y.J."/>
        </authorList>
    </citation>
    <scope>NUCLEOTIDE SEQUENCE [LARGE SCALE GENOMIC DNA]</scope>
    <source>
        <strain evidence="2">Wonlab-2016</strain>
    </source>
</reference>
<comment type="caution">
    <text evidence="2">The sequence shown here is derived from an EMBL/GenBank/DDBJ whole genome shotgun (WGS) entry which is preliminary data.</text>
</comment>
<feature type="region of interest" description="Disordered" evidence="1">
    <location>
        <begin position="1"/>
        <end position="57"/>
    </location>
</feature>